<dbReference type="SUPFAM" id="SSF82199">
    <property type="entry name" value="SET domain"/>
    <property type="match status" value="1"/>
</dbReference>
<evidence type="ECO:0000313" key="6">
    <source>
        <dbReference type="EMBL" id="KAL3872214.1"/>
    </source>
</evidence>
<keyword evidence="3" id="KW-0862">Zinc</keyword>
<organism evidence="6 7">
    <name type="scientific">Sinanodonta woodiana</name>
    <name type="common">Chinese pond mussel</name>
    <name type="synonym">Anodonta woodiana</name>
    <dbReference type="NCBI Taxonomy" id="1069815"/>
    <lineage>
        <taxon>Eukaryota</taxon>
        <taxon>Metazoa</taxon>
        <taxon>Spiralia</taxon>
        <taxon>Lophotrochozoa</taxon>
        <taxon>Mollusca</taxon>
        <taxon>Bivalvia</taxon>
        <taxon>Autobranchia</taxon>
        <taxon>Heteroconchia</taxon>
        <taxon>Palaeoheterodonta</taxon>
        <taxon>Unionida</taxon>
        <taxon>Unionoidea</taxon>
        <taxon>Unionidae</taxon>
        <taxon>Unioninae</taxon>
        <taxon>Sinanodonta</taxon>
    </lineage>
</organism>
<dbReference type="InterPro" id="IPR002893">
    <property type="entry name" value="Znf_MYND"/>
</dbReference>
<name>A0ABD3WE77_SINWO</name>
<dbReference type="Proteomes" id="UP001634394">
    <property type="component" value="Unassembled WGS sequence"/>
</dbReference>
<dbReference type="EMBL" id="JBJQND010000007">
    <property type="protein sequence ID" value="KAL3872214.1"/>
    <property type="molecule type" value="Genomic_DNA"/>
</dbReference>
<dbReference type="Gene3D" id="6.10.140.2220">
    <property type="match status" value="1"/>
</dbReference>
<proteinExistence type="predicted"/>
<evidence type="ECO:0000256" key="3">
    <source>
        <dbReference type="ARBA" id="ARBA00022833"/>
    </source>
</evidence>
<dbReference type="Gene3D" id="1.25.40.10">
    <property type="entry name" value="Tetratricopeptide repeat domain"/>
    <property type="match status" value="1"/>
</dbReference>
<protein>
    <recommendedName>
        <fullName evidence="5">MYND-type domain-containing protein</fullName>
    </recommendedName>
</protein>
<evidence type="ECO:0000256" key="2">
    <source>
        <dbReference type="ARBA" id="ARBA00022771"/>
    </source>
</evidence>
<dbReference type="PANTHER" id="PTHR12197:SF251">
    <property type="entry name" value="EG:BACR7C10.4 PROTEIN"/>
    <property type="match status" value="1"/>
</dbReference>
<dbReference type="PANTHER" id="PTHR12197">
    <property type="entry name" value="HISTONE-LYSINE N-METHYLTRANSFERASE SMYD"/>
    <property type="match status" value="1"/>
</dbReference>
<dbReference type="InterPro" id="IPR011990">
    <property type="entry name" value="TPR-like_helical_dom_sf"/>
</dbReference>
<dbReference type="PROSITE" id="PS01360">
    <property type="entry name" value="ZF_MYND_1"/>
    <property type="match status" value="1"/>
</dbReference>
<keyword evidence="2 4" id="KW-0863">Zinc-finger</keyword>
<dbReference type="AlphaFoldDB" id="A0ABD3WE77"/>
<evidence type="ECO:0000256" key="1">
    <source>
        <dbReference type="ARBA" id="ARBA00022723"/>
    </source>
</evidence>
<dbReference type="InterPro" id="IPR050869">
    <property type="entry name" value="H3K4_H4K5_MeTrfase"/>
</dbReference>
<accession>A0ABD3WE77</accession>
<evidence type="ECO:0000256" key="4">
    <source>
        <dbReference type="PROSITE-ProRule" id="PRU00134"/>
    </source>
</evidence>
<dbReference type="Gene3D" id="1.10.220.160">
    <property type="match status" value="1"/>
</dbReference>
<dbReference type="PROSITE" id="PS50865">
    <property type="entry name" value="ZF_MYND_2"/>
    <property type="match status" value="1"/>
</dbReference>
<comment type="caution">
    <text evidence="6">The sequence shown here is derived from an EMBL/GenBank/DDBJ whole genome shotgun (WGS) entry which is preliminary data.</text>
</comment>
<dbReference type="GO" id="GO:0008270">
    <property type="term" value="F:zinc ion binding"/>
    <property type="evidence" value="ECO:0007669"/>
    <property type="project" value="UniProtKB-KW"/>
</dbReference>
<evidence type="ECO:0000313" key="7">
    <source>
        <dbReference type="Proteomes" id="UP001634394"/>
    </source>
</evidence>
<reference evidence="6 7" key="1">
    <citation type="submission" date="2024-11" db="EMBL/GenBank/DDBJ databases">
        <title>Chromosome-level genome assembly of the freshwater bivalve Anodonta woodiana.</title>
        <authorList>
            <person name="Chen X."/>
        </authorList>
    </citation>
    <scope>NUCLEOTIDE SEQUENCE [LARGE SCALE GENOMIC DNA]</scope>
    <source>
        <strain evidence="6">MN2024</strain>
        <tissue evidence="6">Gills</tissue>
    </source>
</reference>
<dbReference type="Pfam" id="PF01753">
    <property type="entry name" value="zf-MYND"/>
    <property type="match status" value="1"/>
</dbReference>
<dbReference type="Gene3D" id="2.170.270.10">
    <property type="entry name" value="SET domain"/>
    <property type="match status" value="1"/>
</dbReference>
<sequence>MKSVLKGEQIFEERPFTHILDHSQQGRRCHYCLERSEHLKKCTACGFLRYCSLTCQRCDWPVHRKECPCLKQVSPNVPLDSVRLMLRILIRTQLLEKEDHSTTETVWRRSFNDLMSHIDEIQEDPGRSQQFVQIVYTLRGLCQGQLDLPPVKQLMEVFGRVTINSFTICDGDLQSVGVGLYLGASYLDHSCQPNAVVSFQGQKLMVRALMDIPEVSPSNIFISYTDQLSFTEDRQRQLKEQYYFSCQCTRCQDNSLDRLMKSFVCPVPTCTGAVCRTEVGELLPCGSCGMNSYDESYRRKVEETFHHLIQDLQQIEQAKKAKDLDKVLSLCQKCLHPDTVSVLHSYNLLHVQALDRGLDVAIDLELWEQALSYGLQLIPLYIKVYPAASPQVGLLLLKVGKLELYLQRLEHALQHLQQGESIIRITHGRFHELYRQLSELISQCTDELRTHMEHSKPS</sequence>
<keyword evidence="7" id="KW-1185">Reference proteome</keyword>
<dbReference type="Gene3D" id="1.25.40.970">
    <property type="match status" value="1"/>
</dbReference>
<keyword evidence="1" id="KW-0479">Metal-binding</keyword>
<dbReference type="InterPro" id="IPR046341">
    <property type="entry name" value="SET_dom_sf"/>
</dbReference>
<gene>
    <name evidence="6" type="ORF">ACJMK2_040152</name>
</gene>
<evidence type="ECO:0000259" key="5">
    <source>
        <dbReference type="PROSITE" id="PS50865"/>
    </source>
</evidence>
<feature type="domain" description="MYND-type" evidence="5">
    <location>
        <begin position="29"/>
        <end position="67"/>
    </location>
</feature>